<keyword evidence="11" id="KW-1185">Reference proteome</keyword>
<dbReference type="SUPFAM" id="SSF56235">
    <property type="entry name" value="N-terminal nucleophile aminohydrolases (Ntn hydrolases)"/>
    <property type="match status" value="1"/>
</dbReference>
<keyword evidence="6" id="KW-0658">Purine biosynthesis</keyword>
<accession>A0A1X7RTA5</accession>
<dbReference type="InterPro" id="IPR029057">
    <property type="entry name" value="PRTase-like"/>
</dbReference>
<dbReference type="HAMAP" id="MF_01931">
    <property type="entry name" value="PurF"/>
    <property type="match status" value="1"/>
</dbReference>
<evidence type="ECO:0000256" key="3">
    <source>
        <dbReference type="ARBA" id="ARBA00011941"/>
    </source>
</evidence>
<keyword evidence="5" id="KW-0808">Transferase</keyword>
<proteinExistence type="inferred from homology"/>
<dbReference type="EMBL" id="LT853696">
    <property type="protein sequence ID" value="SMQ50480.1"/>
    <property type="molecule type" value="Genomic_DNA"/>
</dbReference>
<dbReference type="EC" id="2.4.2.14" evidence="3"/>
<protein>
    <recommendedName>
        <fullName evidence="3">amidophosphoribosyltransferase</fullName>
        <ecNumber evidence="3">2.4.2.14</ecNumber>
    </recommendedName>
</protein>
<organism evidence="10 11">
    <name type="scientific">Zymoseptoria tritici (strain ST99CH_3D7)</name>
    <dbReference type="NCBI Taxonomy" id="1276538"/>
    <lineage>
        <taxon>Eukaryota</taxon>
        <taxon>Fungi</taxon>
        <taxon>Dikarya</taxon>
        <taxon>Ascomycota</taxon>
        <taxon>Pezizomycotina</taxon>
        <taxon>Dothideomycetes</taxon>
        <taxon>Dothideomycetidae</taxon>
        <taxon>Mycosphaerellales</taxon>
        <taxon>Mycosphaerellaceae</taxon>
        <taxon>Zymoseptoria</taxon>
    </lineage>
</organism>
<evidence type="ECO:0000313" key="11">
    <source>
        <dbReference type="Proteomes" id="UP000215127"/>
    </source>
</evidence>
<dbReference type="UniPathway" id="UPA00074">
    <property type="reaction ID" value="UER00124"/>
</dbReference>
<evidence type="ECO:0000256" key="5">
    <source>
        <dbReference type="ARBA" id="ARBA00022679"/>
    </source>
</evidence>
<comment type="pathway">
    <text evidence="1">Purine metabolism; IMP biosynthesis via de novo pathway; N(1)-(5-phospho-D-ribosyl)glycinamide from 5-phospho-alpha-D-ribose 1-diphosphate: step 1/2.</text>
</comment>
<comment type="similarity">
    <text evidence="2">In the C-terminal section; belongs to the purine/pyrimidine phosphoribosyltransferase family.</text>
</comment>
<evidence type="ECO:0000313" key="10">
    <source>
        <dbReference type="EMBL" id="SMQ50480.1"/>
    </source>
</evidence>
<evidence type="ECO:0000256" key="1">
    <source>
        <dbReference type="ARBA" id="ARBA00005209"/>
    </source>
</evidence>
<dbReference type="STRING" id="1276538.A0A1X7RTA5"/>
<keyword evidence="7" id="KW-0315">Glutamine amidotransferase</keyword>
<feature type="domain" description="Glutamine amidotransferase type-2" evidence="9">
    <location>
        <begin position="47"/>
        <end position="287"/>
    </location>
</feature>
<feature type="region of interest" description="Disordered" evidence="8">
    <location>
        <begin position="580"/>
        <end position="650"/>
    </location>
</feature>
<evidence type="ECO:0000256" key="7">
    <source>
        <dbReference type="ARBA" id="ARBA00022962"/>
    </source>
</evidence>
<evidence type="ECO:0000259" key="9">
    <source>
        <dbReference type="PROSITE" id="PS51278"/>
    </source>
</evidence>
<evidence type="ECO:0000256" key="4">
    <source>
        <dbReference type="ARBA" id="ARBA00022676"/>
    </source>
</evidence>
<dbReference type="InterPro" id="IPR029055">
    <property type="entry name" value="Ntn_hydrolases_N"/>
</dbReference>
<sequence length="650" mass="71814">MSKPLPPKGCPAHGASRNERTLKLETEKRSNLLIHSSSTFPRSSKMCGILAVILASTSADAAPELHQALYYLQHRGQDACGIATCSTGGKFYQCKGNGLASKVFNEGKRVQDLPGYMGLGHLRYPTAGSSANAEAQPFYVNSPYGICFTHNGNLINAPELREYLDKEAHRHINTESDSELMLNIFADELNTTGKARINSADCFEALKRMYGRLRGGWACTAMLAGFGLIGFRDSYGIRPMVLGERPSLDVEGGMDYMMASESVALSQNGYSNIKDILPGQAVIIEKGKAPVFCQVEEQKDYAPDIFEYVYFARPESTIDGISVHRSRQLMGYRLADTIQKQLGPEILKEIDAVIPIPETSLVSAYAVSKHLKKPYCQGFIKNRYIFRTFIMPSQRARQRGVRAKLNAIPSEFAGKCVLLVDDSIVRGTTSREIVNMAREAGARKVYFSSCAPPITHAHIYGIDLASQDELVAHHRTLEDISEHIGADKVIYQDLEDLKSACAQASPRENQRFEVGVFCGTYVTPVAKDYFQHLERIRGETKKMKVMEKAVQAVVHGTATNKEIKMAANGVDVDDRGEVVARDSGSDGEGRLPKRERVDRLSRGNSFVEGEGDGEGDKRQRRSSSADEEKPPANGDSQDIAIWNINDNEHR</sequence>
<dbReference type="GO" id="GO:0006189">
    <property type="term" value="P:'de novo' IMP biosynthetic process"/>
    <property type="evidence" value="ECO:0007669"/>
    <property type="project" value="UniProtKB-UniPathway"/>
</dbReference>
<dbReference type="CDD" id="cd00715">
    <property type="entry name" value="GPATase_N"/>
    <property type="match status" value="1"/>
</dbReference>
<dbReference type="AlphaFoldDB" id="A0A1X7RTA5"/>
<dbReference type="GO" id="GO:0004044">
    <property type="term" value="F:amidophosphoribosyltransferase activity"/>
    <property type="evidence" value="ECO:0007669"/>
    <property type="project" value="UniProtKB-EC"/>
</dbReference>
<name>A0A1X7RTA5_ZYMT9</name>
<evidence type="ECO:0000256" key="6">
    <source>
        <dbReference type="ARBA" id="ARBA00022755"/>
    </source>
</evidence>
<dbReference type="Pfam" id="PF13522">
    <property type="entry name" value="GATase_6"/>
    <property type="match status" value="1"/>
</dbReference>
<dbReference type="InterPro" id="IPR005854">
    <property type="entry name" value="PurF"/>
</dbReference>
<dbReference type="PANTHER" id="PTHR11907">
    <property type="entry name" value="AMIDOPHOSPHORIBOSYLTRANSFERASE"/>
    <property type="match status" value="1"/>
</dbReference>
<dbReference type="InterPro" id="IPR000836">
    <property type="entry name" value="PRTase_dom"/>
</dbReference>
<dbReference type="InterPro" id="IPR017932">
    <property type="entry name" value="GATase_2_dom"/>
</dbReference>
<dbReference type="NCBIfam" id="TIGR01134">
    <property type="entry name" value="purF"/>
    <property type="match status" value="1"/>
</dbReference>
<dbReference type="SUPFAM" id="SSF53271">
    <property type="entry name" value="PRTase-like"/>
    <property type="match status" value="1"/>
</dbReference>
<dbReference type="PROSITE" id="PS51278">
    <property type="entry name" value="GATASE_TYPE_2"/>
    <property type="match status" value="1"/>
</dbReference>
<dbReference type="Gene3D" id="3.60.20.10">
    <property type="entry name" value="Glutamine Phosphoribosylpyrophosphate, subunit 1, domain 1"/>
    <property type="match status" value="1"/>
</dbReference>
<reference evidence="10 11" key="1">
    <citation type="submission" date="2016-06" db="EMBL/GenBank/DDBJ databases">
        <authorList>
            <person name="Kjaerup R.B."/>
            <person name="Dalgaard T.S."/>
            <person name="Juul-Madsen H.R."/>
        </authorList>
    </citation>
    <scope>NUCLEOTIDE SEQUENCE [LARGE SCALE GENOMIC DNA]</scope>
</reference>
<evidence type="ECO:0000256" key="8">
    <source>
        <dbReference type="SAM" id="MobiDB-lite"/>
    </source>
</evidence>
<dbReference type="Proteomes" id="UP000215127">
    <property type="component" value="Chromosome 5"/>
</dbReference>
<dbReference type="Gene3D" id="3.40.50.2020">
    <property type="match status" value="1"/>
</dbReference>
<dbReference type="InterPro" id="IPR035584">
    <property type="entry name" value="PurF_N"/>
</dbReference>
<keyword evidence="4" id="KW-0328">Glycosyltransferase</keyword>
<feature type="compositionally biased region" description="Basic and acidic residues" evidence="8">
    <location>
        <begin position="580"/>
        <end position="601"/>
    </location>
</feature>
<dbReference type="GO" id="GO:0009113">
    <property type="term" value="P:purine nucleobase biosynthetic process"/>
    <property type="evidence" value="ECO:0007669"/>
    <property type="project" value="InterPro"/>
</dbReference>
<gene>
    <name evidence="10" type="ORF">ZT3D7_G5633</name>
</gene>
<evidence type="ECO:0000256" key="2">
    <source>
        <dbReference type="ARBA" id="ARBA00010138"/>
    </source>
</evidence>
<dbReference type="CDD" id="cd06223">
    <property type="entry name" value="PRTases_typeI"/>
    <property type="match status" value="1"/>
</dbReference>